<accession>A0ABX0WRV1</accession>
<feature type="transmembrane region" description="Helical" evidence="5">
    <location>
        <begin position="172"/>
        <end position="190"/>
    </location>
</feature>
<evidence type="ECO:0000256" key="5">
    <source>
        <dbReference type="SAM" id="Phobius"/>
    </source>
</evidence>
<dbReference type="PANTHER" id="PTHR23501:SF154">
    <property type="entry name" value="MULTIDRUG-EFFLUX TRANSPORTER RV1634-RELATED"/>
    <property type="match status" value="1"/>
</dbReference>
<dbReference type="PROSITE" id="PS50850">
    <property type="entry name" value="MFS"/>
    <property type="match status" value="1"/>
</dbReference>
<feature type="transmembrane region" description="Helical" evidence="5">
    <location>
        <begin position="109"/>
        <end position="132"/>
    </location>
</feature>
<proteinExistence type="predicted"/>
<dbReference type="InterPro" id="IPR020846">
    <property type="entry name" value="MFS_dom"/>
</dbReference>
<feature type="transmembrane region" description="Helical" evidence="5">
    <location>
        <begin position="271"/>
        <end position="296"/>
    </location>
</feature>
<feature type="transmembrane region" description="Helical" evidence="5">
    <location>
        <begin position="210"/>
        <end position="226"/>
    </location>
</feature>
<comment type="caution">
    <text evidence="7">The sequence shown here is derived from an EMBL/GenBank/DDBJ whole genome shotgun (WGS) entry which is preliminary data.</text>
</comment>
<feature type="transmembrane region" description="Helical" evidence="5">
    <location>
        <begin position="144"/>
        <end position="166"/>
    </location>
</feature>
<organism evidence="7 8">
    <name type="scientific">Paenalcaligenes hominis</name>
    <dbReference type="NCBI Taxonomy" id="643674"/>
    <lineage>
        <taxon>Bacteria</taxon>
        <taxon>Pseudomonadati</taxon>
        <taxon>Pseudomonadota</taxon>
        <taxon>Betaproteobacteria</taxon>
        <taxon>Burkholderiales</taxon>
        <taxon>Alcaligenaceae</taxon>
        <taxon>Paenalcaligenes</taxon>
    </lineage>
</organism>
<feature type="transmembrane region" description="Helical" evidence="5">
    <location>
        <begin position="365"/>
        <end position="385"/>
    </location>
</feature>
<evidence type="ECO:0000313" key="7">
    <source>
        <dbReference type="EMBL" id="NJB65483.1"/>
    </source>
</evidence>
<evidence type="ECO:0000256" key="4">
    <source>
        <dbReference type="ARBA" id="ARBA00023136"/>
    </source>
</evidence>
<dbReference type="PANTHER" id="PTHR23501">
    <property type="entry name" value="MAJOR FACILITATOR SUPERFAMILY"/>
    <property type="match status" value="1"/>
</dbReference>
<dbReference type="RefSeq" id="WP_167661470.1">
    <property type="nucleotide sequence ID" value="NZ_BMCQ01000003.1"/>
</dbReference>
<dbReference type="EMBL" id="JAATIZ010000003">
    <property type="protein sequence ID" value="NJB65483.1"/>
    <property type="molecule type" value="Genomic_DNA"/>
</dbReference>
<feature type="transmembrane region" description="Helical" evidence="5">
    <location>
        <begin position="444"/>
        <end position="461"/>
    </location>
</feature>
<name>A0ABX0WRV1_9BURK</name>
<evidence type="ECO:0000259" key="6">
    <source>
        <dbReference type="PROSITE" id="PS50850"/>
    </source>
</evidence>
<dbReference type="InterPro" id="IPR036259">
    <property type="entry name" value="MFS_trans_sf"/>
</dbReference>
<feature type="transmembrane region" description="Helical" evidence="5">
    <location>
        <begin position="20"/>
        <end position="43"/>
    </location>
</feature>
<protein>
    <submittedName>
        <fullName evidence="7">MFS family permease</fullName>
    </submittedName>
</protein>
<evidence type="ECO:0000313" key="8">
    <source>
        <dbReference type="Proteomes" id="UP000783934"/>
    </source>
</evidence>
<evidence type="ECO:0000256" key="2">
    <source>
        <dbReference type="ARBA" id="ARBA00022692"/>
    </source>
</evidence>
<dbReference type="Gene3D" id="1.20.1720.10">
    <property type="entry name" value="Multidrug resistance protein D"/>
    <property type="match status" value="2"/>
</dbReference>
<reference evidence="7 8" key="1">
    <citation type="submission" date="2020-03" db="EMBL/GenBank/DDBJ databases">
        <title>Genomic Encyclopedia of Type Strains, Phase IV (KMG-IV): sequencing the most valuable type-strain genomes for metagenomic binning, comparative biology and taxonomic classification.</title>
        <authorList>
            <person name="Goeker M."/>
        </authorList>
    </citation>
    <scope>NUCLEOTIDE SEQUENCE [LARGE SCALE GENOMIC DNA]</scope>
    <source>
        <strain evidence="7 8">DSM 26613</strain>
    </source>
</reference>
<comment type="subcellular location">
    <subcellularLocation>
        <location evidence="1">Membrane</location>
        <topology evidence="1">Multi-pass membrane protein</topology>
    </subcellularLocation>
</comment>
<feature type="transmembrane region" description="Helical" evidence="5">
    <location>
        <begin position="55"/>
        <end position="73"/>
    </location>
</feature>
<evidence type="ECO:0000256" key="3">
    <source>
        <dbReference type="ARBA" id="ARBA00022989"/>
    </source>
</evidence>
<keyword evidence="2 5" id="KW-0812">Transmembrane</keyword>
<feature type="transmembrane region" description="Helical" evidence="5">
    <location>
        <begin position="406"/>
        <end position="432"/>
    </location>
</feature>
<feature type="transmembrane region" description="Helical" evidence="5">
    <location>
        <begin position="85"/>
        <end position="103"/>
    </location>
</feature>
<gene>
    <name evidence="7" type="ORF">GGR41_001732</name>
</gene>
<dbReference type="SUPFAM" id="SSF103473">
    <property type="entry name" value="MFS general substrate transporter"/>
    <property type="match status" value="1"/>
</dbReference>
<keyword evidence="3 5" id="KW-1133">Transmembrane helix</keyword>
<dbReference type="InterPro" id="IPR011701">
    <property type="entry name" value="MFS"/>
</dbReference>
<keyword evidence="8" id="KW-1185">Reference proteome</keyword>
<dbReference type="Pfam" id="PF07690">
    <property type="entry name" value="MFS_1"/>
    <property type="match status" value="1"/>
</dbReference>
<feature type="transmembrane region" description="Helical" evidence="5">
    <location>
        <begin position="232"/>
        <end position="250"/>
    </location>
</feature>
<keyword evidence="4 5" id="KW-0472">Membrane</keyword>
<feature type="domain" description="Major facilitator superfamily (MFS) profile" evidence="6">
    <location>
        <begin position="21"/>
        <end position="467"/>
    </location>
</feature>
<feature type="transmembrane region" description="Helical" evidence="5">
    <location>
        <begin position="336"/>
        <end position="359"/>
    </location>
</feature>
<sequence>MSTSQQTASWSELFSGKNGIRAVALCGGVVVHAINVYIVTTIMPSVVQDLGGLEYYAWNTTLFIAASILGSALSSSAIARLGLRSSYLSAILIFILGSMGAAMTPSMTLLLVARTIQGLGGGLLLGLSFASVRMVFAPRFWPRTMALISSMWGVATLAGPAVGGIFAESGAWRLAFWSTVPVAVGVALLVNSQLKTKQEQRESRLVQTPILKIVLLTLSVLVLSFGSLTTSWPLMMLCLVVVVSIIYGIARDDLNGNNPLFPSGTYSLKQPLGSLYAGIGLMSIGVTSEVFIPYFLQHIHGIRPFAAGYMTALMSAGWTTGSILMSGRSRQFANKLLIISPLLSALCLAILGVLMPWQALSLHHHMTWVMFIPLFGVGLGVGMIWPHLSTRVFLSTQPGQENMASAAITTLQMYAMSIGAALAGMITTSAGFNTGTLAGAQRSASWLLLCFALMPIIFVCVSKAARQAGQPTEPPADA</sequence>
<feature type="transmembrane region" description="Helical" evidence="5">
    <location>
        <begin position="302"/>
        <end position="324"/>
    </location>
</feature>
<dbReference type="Proteomes" id="UP000783934">
    <property type="component" value="Unassembled WGS sequence"/>
</dbReference>
<evidence type="ECO:0000256" key="1">
    <source>
        <dbReference type="ARBA" id="ARBA00004141"/>
    </source>
</evidence>